<dbReference type="PANTHER" id="PTHR38426:SF1">
    <property type="entry name" value="MAINTENANCE OF TELOMERE CAPPING PROTEIN 4"/>
    <property type="match status" value="1"/>
</dbReference>
<accession>A0AAW0RD93</accession>
<feature type="compositionally biased region" description="Polar residues" evidence="1">
    <location>
        <begin position="756"/>
        <end position="768"/>
    </location>
</feature>
<evidence type="ECO:0000313" key="3">
    <source>
        <dbReference type="Proteomes" id="UP001392437"/>
    </source>
</evidence>
<feature type="compositionally biased region" description="Low complexity" evidence="1">
    <location>
        <begin position="701"/>
        <end position="710"/>
    </location>
</feature>
<feature type="region of interest" description="Disordered" evidence="1">
    <location>
        <begin position="307"/>
        <end position="341"/>
    </location>
</feature>
<feature type="compositionally biased region" description="Polar residues" evidence="1">
    <location>
        <begin position="971"/>
        <end position="980"/>
    </location>
</feature>
<feature type="region of interest" description="Disordered" evidence="1">
    <location>
        <begin position="898"/>
        <end position="929"/>
    </location>
</feature>
<sequence>MADENESHHLRVRTAPRHPKTSTSRTRHSYGSYETGESSADASALYDPSPPMRDPDDNDNARNRRRSYRPRPSGGFLLANPIANERSARPREKTLPRQDGARRRSRIPVDSRRKGKSPIGAPLDKSDSSSSSTFDPGTDNKDVEGYAVSRQERRLSPNARPTSSSRIPSPRPSAAPLDMDSTQIVNMALNLSESRRMAQRRHVSSPAPPRLAPLPDSPGGGGLKQHLQQQRRTSRHLSPNPDNNAPLTNISASIPRVNSPLQATFDPEGNYTYHFSPSTLNRAQKAKEQLELMAQHRRLLHLIPPLDHDVHQNSRPSTSNAPNSPTSSASTQNPFNANTYVPLGRPYNPLQYIRNRKVRARERKAIDGEAQGFSDVSRLLPPSSLDPLPYPPFAGTQMPSSSQQQPSNIPVPVSANAKPKRPRLDWDIDPADMLADVNWVEQDNNKSLIEDRHYARIFPTRAAASSRPMSHQEEESTANSLRARQSSEHGHDDVFSEPHPSEFNAVSKADSDLSHTSARERARHKLHELRGMHHRHNSAVHGHHDFLSFRKSSFSDTSESETDRKRRGRSGTVSADSKAVLEKQMNEMLAREALEDQKRSLDEDRRHIQQALVSPERPFEPSALGDARVGSRTDEKGDPEKTMRGPAKPSSPIRSTRESLEVPDFNSRFSMDFDSSAPPSPDLKPAKRRKNFKPSIGMDLSPPSSRPASPGRNPFSKVKSMFRDRSRDREREKDRGADQVTAIKEESPSNPLEPIESSTLSPVSTESLGNMGRPRSRSPAPKIASRNTGESHKSHKSMGSLRLGRDEQSGLRTIFKGGAKIDGIIRGGVSKVSDLLWKKEQDDEDSTSDTSSDESDQGLSRGRSGGPKPVSQMESTLPHENRQVKTYLDVMPSFKPASEVEKSASPEAGALDVPVDISPPSRRSSRFDKLKPPRIDIIDGVRRSSGQLNAVLSVPPLSKRQRDSLGGSRHWSISDQSPALQRKTQLSKREAARLRALVLSSGIKAMEIGRRFEEPRVLSTLQMAPAGLSWDDLSQFTPAEQANLAVSQQDLYVTSARILSTGVEESSFALERQMHAFTQNEVRHLHGRADALHQRVATELIDMTRRAADDADECSRDINDGQRLKVKHVLDIIDKLMRRKRRRFRWARRGGWLMVEWALVGLMCVLDCIYGLPGLAASRVQNAVFAVLLEYEDYTTNLAANGSSPLPRNFAVRSPGYDLQSLANTPTIQLQMYSKIPTSTAAANDEDGSA</sequence>
<feature type="compositionally biased region" description="Basic and acidic residues" evidence="1">
    <location>
        <begin position="86"/>
        <end position="112"/>
    </location>
</feature>
<feature type="compositionally biased region" description="Basic and acidic residues" evidence="1">
    <location>
        <begin position="485"/>
        <end position="500"/>
    </location>
</feature>
<feature type="compositionally biased region" description="Polar residues" evidence="1">
    <location>
        <begin position="236"/>
        <end position="252"/>
    </location>
</feature>
<gene>
    <name evidence="2" type="ORF">PG999_001063</name>
</gene>
<comment type="caution">
    <text evidence="2">The sequence shown here is derived from an EMBL/GenBank/DDBJ whole genome shotgun (WGS) entry which is preliminary data.</text>
</comment>
<feature type="region of interest" description="Disordered" evidence="1">
    <location>
        <begin position="1"/>
        <end position="181"/>
    </location>
</feature>
<feature type="region of interest" description="Disordered" evidence="1">
    <location>
        <begin position="839"/>
        <end position="885"/>
    </location>
</feature>
<feature type="region of interest" description="Disordered" evidence="1">
    <location>
        <begin position="461"/>
        <end position="519"/>
    </location>
</feature>
<feature type="compositionally biased region" description="Acidic residues" evidence="1">
    <location>
        <begin position="842"/>
        <end position="856"/>
    </location>
</feature>
<feature type="compositionally biased region" description="Pro residues" evidence="1">
    <location>
        <begin position="206"/>
        <end position="216"/>
    </location>
</feature>
<feature type="compositionally biased region" description="Basic and acidic residues" evidence="1">
    <location>
        <begin position="509"/>
        <end position="519"/>
    </location>
</feature>
<feature type="compositionally biased region" description="Basic and acidic residues" evidence="1">
    <location>
        <begin position="53"/>
        <end position="62"/>
    </location>
</feature>
<feature type="compositionally biased region" description="Basic and acidic residues" evidence="1">
    <location>
        <begin position="629"/>
        <end position="643"/>
    </location>
</feature>
<evidence type="ECO:0000256" key="1">
    <source>
        <dbReference type="SAM" id="MobiDB-lite"/>
    </source>
</evidence>
<proteinExistence type="predicted"/>
<feature type="compositionally biased region" description="Basic and acidic residues" evidence="1">
    <location>
        <begin position="721"/>
        <end position="747"/>
    </location>
</feature>
<feature type="region of interest" description="Disordered" evidence="1">
    <location>
        <begin position="553"/>
        <end position="580"/>
    </location>
</feature>
<name>A0AAW0RD93_9PEZI</name>
<reference evidence="2 3" key="1">
    <citation type="submission" date="2023-01" db="EMBL/GenBank/DDBJ databases">
        <title>Analysis of 21 Apiospora genomes using comparative genomics revels a genus with tremendous synthesis potential of carbohydrate active enzymes and secondary metabolites.</title>
        <authorList>
            <person name="Sorensen T."/>
        </authorList>
    </citation>
    <scope>NUCLEOTIDE SEQUENCE [LARGE SCALE GENOMIC DNA]</scope>
    <source>
        <strain evidence="2 3">CBS 117206</strain>
    </source>
</reference>
<dbReference type="EMBL" id="JAQQWP010000001">
    <property type="protein sequence ID" value="KAK8132890.1"/>
    <property type="molecule type" value="Genomic_DNA"/>
</dbReference>
<dbReference type="InterPro" id="IPR038769">
    <property type="entry name" value="MTC4"/>
</dbReference>
<organism evidence="2 3">
    <name type="scientific">Apiospora kogelbergensis</name>
    <dbReference type="NCBI Taxonomy" id="1337665"/>
    <lineage>
        <taxon>Eukaryota</taxon>
        <taxon>Fungi</taxon>
        <taxon>Dikarya</taxon>
        <taxon>Ascomycota</taxon>
        <taxon>Pezizomycotina</taxon>
        <taxon>Sordariomycetes</taxon>
        <taxon>Xylariomycetidae</taxon>
        <taxon>Amphisphaeriales</taxon>
        <taxon>Apiosporaceae</taxon>
        <taxon>Apiospora</taxon>
    </lineage>
</organism>
<feature type="compositionally biased region" description="Low complexity" evidence="1">
    <location>
        <begin position="313"/>
        <end position="331"/>
    </location>
</feature>
<dbReference type="AlphaFoldDB" id="A0AAW0RD93"/>
<feature type="compositionally biased region" description="Basic residues" evidence="1">
    <location>
        <begin position="10"/>
        <end position="28"/>
    </location>
</feature>
<feature type="region of interest" description="Disordered" evidence="1">
    <location>
        <begin position="958"/>
        <end position="980"/>
    </location>
</feature>
<feature type="compositionally biased region" description="Low complexity" evidence="1">
    <location>
        <begin position="159"/>
        <end position="176"/>
    </location>
</feature>
<keyword evidence="3" id="KW-1185">Reference proteome</keyword>
<feature type="compositionally biased region" description="Basic and acidic residues" evidence="1">
    <location>
        <begin position="138"/>
        <end position="155"/>
    </location>
</feature>
<feature type="region of interest" description="Disordered" evidence="1">
    <location>
        <begin position="611"/>
        <end position="808"/>
    </location>
</feature>
<dbReference type="Proteomes" id="UP001392437">
    <property type="component" value="Unassembled WGS sequence"/>
</dbReference>
<feature type="compositionally biased region" description="Low complexity" evidence="1">
    <location>
        <begin position="374"/>
        <end position="387"/>
    </location>
</feature>
<dbReference type="PANTHER" id="PTHR38426">
    <property type="entry name" value="MAINTENANCE OF TELOMERE CAPPING PROTEIN 4"/>
    <property type="match status" value="1"/>
</dbReference>
<evidence type="ECO:0000313" key="2">
    <source>
        <dbReference type="EMBL" id="KAK8132890.1"/>
    </source>
</evidence>
<protein>
    <submittedName>
        <fullName evidence="2">Uncharacterized protein</fullName>
    </submittedName>
</protein>
<feature type="compositionally biased region" description="Low complexity" evidence="1">
    <location>
        <begin position="397"/>
        <end position="414"/>
    </location>
</feature>
<feature type="region of interest" description="Disordered" evidence="1">
    <location>
        <begin position="373"/>
        <end position="423"/>
    </location>
</feature>
<feature type="region of interest" description="Disordered" evidence="1">
    <location>
        <begin position="194"/>
        <end position="252"/>
    </location>
</feature>